<protein>
    <submittedName>
        <fullName evidence="2">Uncharacterized protein</fullName>
    </submittedName>
</protein>
<gene>
    <name evidence="2" type="ORF">P280DRAFT_408628</name>
</gene>
<evidence type="ECO:0000313" key="2">
    <source>
        <dbReference type="EMBL" id="KAF2636918.1"/>
    </source>
</evidence>
<dbReference type="OrthoDB" id="194358at2759"/>
<organism evidence="2 3">
    <name type="scientific">Massarina eburnea CBS 473.64</name>
    <dbReference type="NCBI Taxonomy" id="1395130"/>
    <lineage>
        <taxon>Eukaryota</taxon>
        <taxon>Fungi</taxon>
        <taxon>Dikarya</taxon>
        <taxon>Ascomycota</taxon>
        <taxon>Pezizomycotina</taxon>
        <taxon>Dothideomycetes</taxon>
        <taxon>Pleosporomycetidae</taxon>
        <taxon>Pleosporales</taxon>
        <taxon>Massarineae</taxon>
        <taxon>Massarinaceae</taxon>
        <taxon>Massarina</taxon>
    </lineage>
</organism>
<dbReference type="Gene3D" id="3.40.50.1580">
    <property type="entry name" value="Nucleoside phosphorylase domain"/>
    <property type="match status" value="1"/>
</dbReference>
<dbReference type="AlphaFoldDB" id="A0A6A6RRQ5"/>
<dbReference type="InterPro" id="IPR035994">
    <property type="entry name" value="Nucleoside_phosphorylase_sf"/>
</dbReference>
<dbReference type="PANTHER" id="PTHR46082:SF6">
    <property type="entry name" value="AAA+ ATPASE DOMAIN-CONTAINING PROTEIN-RELATED"/>
    <property type="match status" value="1"/>
</dbReference>
<feature type="chain" id="PRO_5025522246" evidence="1">
    <location>
        <begin position="23"/>
        <end position="85"/>
    </location>
</feature>
<dbReference type="EMBL" id="MU006796">
    <property type="protein sequence ID" value="KAF2636918.1"/>
    <property type="molecule type" value="Genomic_DNA"/>
</dbReference>
<proteinExistence type="predicted"/>
<keyword evidence="1" id="KW-0732">Signal</keyword>
<dbReference type="GO" id="GO:0003824">
    <property type="term" value="F:catalytic activity"/>
    <property type="evidence" value="ECO:0007669"/>
    <property type="project" value="InterPro"/>
</dbReference>
<dbReference type="SUPFAM" id="SSF53167">
    <property type="entry name" value="Purine and uridine phosphorylases"/>
    <property type="match status" value="1"/>
</dbReference>
<accession>A0A6A6RRQ5</accession>
<sequence>RPSHRRKFKATIICALPLESVAILPLLDERWDEDGDRYGRTLRDDNTYTTGRIGRHAVVLTLVSHMGKVNAVGAAVSMRSSYGGL</sequence>
<dbReference type="Proteomes" id="UP000799753">
    <property type="component" value="Unassembled WGS sequence"/>
</dbReference>
<keyword evidence="3" id="KW-1185">Reference proteome</keyword>
<evidence type="ECO:0000256" key="1">
    <source>
        <dbReference type="SAM" id="SignalP"/>
    </source>
</evidence>
<dbReference type="GO" id="GO:0009116">
    <property type="term" value="P:nucleoside metabolic process"/>
    <property type="evidence" value="ECO:0007669"/>
    <property type="project" value="InterPro"/>
</dbReference>
<feature type="signal peptide" evidence="1">
    <location>
        <begin position="1"/>
        <end position="22"/>
    </location>
</feature>
<evidence type="ECO:0000313" key="3">
    <source>
        <dbReference type="Proteomes" id="UP000799753"/>
    </source>
</evidence>
<dbReference type="InterPro" id="IPR053137">
    <property type="entry name" value="NLR-like"/>
</dbReference>
<name>A0A6A6RRQ5_9PLEO</name>
<feature type="non-terminal residue" evidence="2">
    <location>
        <position position="1"/>
    </location>
</feature>
<dbReference type="PANTHER" id="PTHR46082">
    <property type="entry name" value="ATP/GTP-BINDING PROTEIN-RELATED"/>
    <property type="match status" value="1"/>
</dbReference>
<reference evidence="2" key="1">
    <citation type="journal article" date="2020" name="Stud. Mycol.">
        <title>101 Dothideomycetes genomes: a test case for predicting lifestyles and emergence of pathogens.</title>
        <authorList>
            <person name="Haridas S."/>
            <person name="Albert R."/>
            <person name="Binder M."/>
            <person name="Bloem J."/>
            <person name="Labutti K."/>
            <person name="Salamov A."/>
            <person name="Andreopoulos B."/>
            <person name="Baker S."/>
            <person name="Barry K."/>
            <person name="Bills G."/>
            <person name="Bluhm B."/>
            <person name="Cannon C."/>
            <person name="Castanera R."/>
            <person name="Culley D."/>
            <person name="Daum C."/>
            <person name="Ezra D."/>
            <person name="Gonzalez J."/>
            <person name="Henrissat B."/>
            <person name="Kuo A."/>
            <person name="Liang C."/>
            <person name="Lipzen A."/>
            <person name="Lutzoni F."/>
            <person name="Magnuson J."/>
            <person name="Mondo S."/>
            <person name="Nolan M."/>
            <person name="Ohm R."/>
            <person name="Pangilinan J."/>
            <person name="Park H.-J."/>
            <person name="Ramirez L."/>
            <person name="Alfaro M."/>
            <person name="Sun H."/>
            <person name="Tritt A."/>
            <person name="Yoshinaga Y."/>
            <person name="Zwiers L.-H."/>
            <person name="Turgeon B."/>
            <person name="Goodwin S."/>
            <person name="Spatafora J."/>
            <person name="Crous P."/>
            <person name="Grigoriev I."/>
        </authorList>
    </citation>
    <scope>NUCLEOTIDE SEQUENCE</scope>
    <source>
        <strain evidence="2">CBS 473.64</strain>
    </source>
</reference>